<protein>
    <submittedName>
        <fullName evidence="1">Uncharacterized protein</fullName>
    </submittedName>
</protein>
<dbReference type="AlphaFoldDB" id="A0AAU7U6E2"/>
<name>A0AAU7U6E2_9DEIO</name>
<keyword evidence="1" id="KW-0614">Plasmid</keyword>
<dbReference type="KEGG" id="dsc:ABOD76_04425"/>
<accession>A0AAU7U6E2</accession>
<gene>
    <name evidence="1" type="ORF">ABOD76_04425</name>
</gene>
<proteinExistence type="predicted"/>
<organism evidence="1">
    <name type="scientific">Deinococcus sonorensis KR-87</name>
    <dbReference type="NCBI Taxonomy" id="694439"/>
    <lineage>
        <taxon>Bacteria</taxon>
        <taxon>Thermotogati</taxon>
        <taxon>Deinococcota</taxon>
        <taxon>Deinococci</taxon>
        <taxon>Deinococcales</taxon>
        <taxon>Deinococcaceae</taxon>
        <taxon>Deinococcus</taxon>
    </lineage>
</organism>
<sequence>MAANEVPYRLEEGSALQVADVQGWPWQLDGQDWVKAGHCPRCGHPVSKRLVMTTYPVRPDMTEERWHGPLAWRAPQHPSAPRGTMLVFCDCTVPHADGKSGCGFFVRGIAGPGGA</sequence>
<dbReference type="RefSeq" id="WP_350241825.1">
    <property type="nucleotide sequence ID" value="NZ_CP158298.1"/>
</dbReference>
<evidence type="ECO:0000313" key="1">
    <source>
        <dbReference type="EMBL" id="XBV83940.1"/>
    </source>
</evidence>
<dbReference type="EMBL" id="CP158298">
    <property type="protein sequence ID" value="XBV83940.1"/>
    <property type="molecule type" value="Genomic_DNA"/>
</dbReference>
<geneLocation type="plasmid" evidence="1">
    <name>pDson03</name>
</geneLocation>
<reference evidence="1" key="1">
    <citation type="submission" date="2024-06" db="EMBL/GenBank/DDBJ databases">
        <title>Draft Genome Sequence of Deinococcus sonorensis Type Strain KR-87, a Biofilm Producing Representative of the Genus Deinococcus.</title>
        <authorList>
            <person name="Boren L.S."/>
            <person name="Grosso R.A."/>
            <person name="Hugenberg-Cox A.N."/>
            <person name="Hill J.T.E."/>
            <person name="Albert C.M."/>
            <person name="Tuohy J.M."/>
        </authorList>
    </citation>
    <scope>NUCLEOTIDE SEQUENCE</scope>
    <source>
        <strain evidence="1">KR-87</strain>
        <plasmid evidence="1">pDson03</plasmid>
    </source>
</reference>